<keyword evidence="1" id="KW-0472">Membrane</keyword>
<feature type="transmembrane region" description="Helical" evidence="1">
    <location>
        <begin position="240"/>
        <end position="258"/>
    </location>
</feature>
<feature type="transmembrane region" description="Helical" evidence="1">
    <location>
        <begin position="305"/>
        <end position="324"/>
    </location>
</feature>
<evidence type="ECO:0000259" key="2">
    <source>
        <dbReference type="Pfam" id="PF01757"/>
    </source>
</evidence>
<dbReference type="PANTHER" id="PTHR37312:SF1">
    <property type="entry name" value="MEMBRANE-BOUND ACYLTRANSFERASE YKRP-RELATED"/>
    <property type="match status" value="1"/>
</dbReference>
<feature type="transmembrane region" description="Helical" evidence="1">
    <location>
        <begin position="164"/>
        <end position="180"/>
    </location>
</feature>
<feature type="transmembrane region" description="Helical" evidence="1">
    <location>
        <begin position="279"/>
        <end position="299"/>
    </location>
</feature>
<keyword evidence="1" id="KW-0812">Transmembrane</keyword>
<sequence>MDQGASRPAVPRSRERRLDLDRARGIAILLVVFGHVVAQQAPEGNTWYEPVRFAIYRFHMPFFLYLSGTVVVLSGLLATAPPAWPAALRKRAVRLLVPFFGIGLFILAAKLVALQLVYVDNPPEGLGGGLRDLFLTTARSPALSVWYLLVLFLCTIVALLLRRLGSTGLVLLGLALQFLEVPPLVYLDRFASHFLFFAAGLWVAERQGRMLPAFEAWQPLWWAAFALGIAAAELEWLDARWSMVLCGLLCIPALHGAIRRPPVSAWQWPLALGRYAMAIYLFNTLAIGGGKAVLIAGGIGWTEAWFPLHVAVAMALGLGVPVLLKRLVLRRIPPVDRLTD</sequence>
<keyword evidence="1" id="KW-1133">Transmembrane helix</keyword>
<feature type="transmembrane region" description="Helical" evidence="1">
    <location>
        <begin position="96"/>
        <end position="118"/>
    </location>
</feature>
<dbReference type="Proteomes" id="UP001529369">
    <property type="component" value="Unassembled WGS sequence"/>
</dbReference>
<name>A0ABT8A6B9_9PROT</name>
<evidence type="ECO:0000313" key="4">
    <source>
        <dbReference type="Proteomes" id="UP001529369"/>
    </source>
</evidence>
<accession>A0ABT8A6B9</accession>
<feature type="domain" description="Acyltransferase 3" evidence="2">
    <location>
        <begin position="19"/>
        <end position="324"/>
    </location>
</feature>
<evidence type="ECO:0000313" key="3">
    <source>
        <dbReference type="EMBL" id="MDN3565233.1"/>
    </source>
</evidence>
<reference evidence="4" key="1">
    <citation type="journal article" date="2019" name="Int. J. Syst. Evol. Microbiol.">
        <title>The Global Catalogue of Microorganisms (GCM) 10K type strain sequencing project: providing services to taxonomists for standard genome sequencing and annotation.</title>
        <authorList>
            <consortium name="The Broad Institute Genomics Platform"/>
            <consortium name="The Broad Institute Genome Sequencing Center for Infectious Disease"/>
            <person name="Wu L."/>
            <person name="Ma J."/>
        </authorList>
    </citation>
    <scope>NUCLEOTIDE SEQUENCE [LARGE SCALE GENOMIC DNA]</scope>
    <source>
        <strain evidence="4">CECT 7131</strain>
    </source>
</reference>
<dbReference type="InterPro" id="IPR002656">
    <property type="entry name" value="Acyl_transf_3_dom"/>
</dbReference>
<feature type="transmembrane region" description="Helical" evidence="1">
    <location>
        <begin position="138"/>
        <end position="159"/>
    </location>
</feature>
<organism evidence="3 4">
    <name type="scientific">Paeniroseomonas aquatica</name>
    <dbReference type="NCBI Taxonomy" id="373043"/>
    <lineage>
        <taxon>Bacteria</taxon>
        <taxon>Pseudomonadati</taxon>
        <taxon>Pseudomonadota</taxon>
        <taxon>Alphaproteobacteria</taxon>
        <taxon>Acetobacterales</taxon>
        <taxon>Acetobacteraceae</taxon>
        <taxon>Paeniroseomonas</taxon>
    </lineage>
</organism>
<feature type="transmembrane region" description="Helical" evidence="1">
    <location>
        <begin position="62"/>
        <end position="84"/>
    </location>
</feature>
<dbReference type="InterPro" id="IPR052734">
    <property type="entry name" value="Nod_factor_acetyltransferase"/>
</dbReference>
<proteinExistence type="predicted"/>
<feature type="transmembrane region" description="Helical" evidence="1">
    <location>
        <begin position="23"/>
        <end position="42"/>
    </location>
</feature>
<evidence type="ECO:0000256" key="1">
    <source>
        <dbReference type="SAM" id="Phobius"/>
    </source>
</evidence>
<dbReference type="GO" id="GO:0016746">
    <property type="term" value="F:acyltransferase activity"/>
    <property type="evidence" value="ECO:0007669"/>
    <property type="project" value="UniProtKB-KW"/>
</dbReference>
<keyword evidence="4" id="KW-1185">Reference proteome</keyword>
<keyword evidence="3" id="KW-0808">Transferase</keyword>
<dbReference type="EC" id="2.3.1.-" evidence="3"/>
<gene>
    <name evidence="3" type="ORF">QWZ14_12755</name>
</gene>
<dbReference type="RefSeq" id="WP_290317049.1">
    <property type="nucleotide sequence ID" value="NZ_JAUFPN010000142.1"/>
</dbReference>
<dbReference type="PANTHER" id="PTHR37312">
    <property type="entry name" value="MEMBRANE-BOUND ACYLTRANSFERASE YKRP-RELATED"/>
    <property type="match status" value="1"/>
</dbReference>
<dbReference type="EMBL" id="JAUFPN010000142">
    <property type="protein sequence ID" value="MDN3565233.1"/>
    <property type="molecule type" value="Genomic_DNA"/>
</dbReference>
<keyword evidence="3" id="KW-0012">Acyltransferase</keyword>
<protein>
    <submittedName>
        <fullName evidence="3">Acyltransferase</fullName>
        <ecNumber evidence="3">2.3.1.-</ecNumber>
    </submittedName>
</protein>
<comment type="caution">
    <text evidence="3">The sequence shown here is derived from an EMBL/GenBank/DDBJ whole genome shotgun (WGS) entry which is preliminary data.</text>
</comment>
<dbReference type="Pfam" id="PF01757">
    <property type="entry name" value="Acyl_transf_3"/>
    <property type="match status" value="1"/>
</dbReference>